<dbReference type="PANTHER" id="PTHR30244:SF34">
    <property type="entry name" value="DTDP-4-AMINO-4,6-DIDEOXYGALACTOSE TRANSAMINASE"/>
    <property type="match status" value="1"/>
</dbReference>
<evidence type="ECO:0000256" key="2">
    <source>
        <dbReference type="PIRSR" id="PIRSR000390-1"/>
    </source>
</evidence>
<name>A0A8X8IFX8_9BACT</name>
<proteinExistence type="inferred from homology"/>
<protein>
    <submittedName>
        <fullName evidence="5">dTDP-4-amino-4,6-dideoxygalactose transaminase</fullName>
    </submittedName>
</protein>
<dbReference type="SUPFAM" id="SSF53383">
    <property type="entry name" value="PLP-dependent transferases"/>
    <property type="match status" value="1"/>
</dbReference>
<accession>A0A8X8IFX8</accession>
<keyword evidence="3 4" id="KW-0663">Pyridoxal phosphate</keyword>
<dbReference type="AlphaFoldDB" id="A0A8X8IFX8"/>
<evidence type="ECO:0000256" key="3">
    <source>
        <dbReference type="PIRSR" id="PIRSR000390-2"/>
    </source>
</evidence>
<dbReference type="RefSeq" id="WP_092723606.1">
    <property type="nucleotide sequence ID" value="NZ_FNNO01000006.1"/>
</dbReference>
<sequence length="376" mass="42029">MIRLSKSVVGTEEVEAITKVLLQDGYLGMGKEVDLFEEEIANYLGVKRSSVVCVSSGTAALHLAVQAVARQGDEVLVPSFTFISSFQAISASGATPVACNIYKDSLTIDIEHAESRITNRTKAIMPVHYASNPVNLEKIYRLAAKYKLRVIEDAAHCFGCSYQSSKIGSFGDIICFSFDGIKNITSGEGGAIITSDEKIQSLVKDARLLGIMSDTEKRFSGKRSWDFEVVDQGYRYHMSNIFAAIGREQLKKLDTVFAPTRIKLATIYKELLCKNSSIAIPVTEKKAYIVPHIFPIRILNGKRDEIKQYLEANGVQTGIHYKPNHLLSLYSDKKTKLDVTEEIYKEILTLPLHPDLKEEDIYYVSELINRYLGYTD</sequence>
<reference evidence="5 6" key="1">
    <citation type="submission" date="2016-10" db="EMBL/GenBank/DDBJ databases">
        <authorList>
            <person name="Varghese N."/>
            <person name="Submissions S."/>
        </authorList>
    </citation>
    <scope>NUCLEOTIDE SEQUENCE [LARGE SCALE GENOMIC DNA]</scope>
    <source>
        <strain evidence="5 6">DSM 25353</strain>
    </source>
</reference>
<comment type="caution">
    <text evidence="5">The sequence shown here is derived from an EMBL/GenBank/DDBJ whole genome shotgun (WGS) entry which is preliminary data.</text>
</comment>
<comment type="similarity">
    <text evidence="1 4">Belongs to the DegT/DnrJ/EryC1 family.</text>
</comment>
<evidence type="ECO:0000256" key="1">
    <source>
        <dbReference type="ARBA" id="ARBA00037999"/>
    </source>
</evidence>
<feature type="active site" description="Proton acceptor" evidence="2">
    <location>
        <position position="182"/>
    </location>
</feature>
<gene>
    <name evidence="5" type="ORF">SAMN05444410_106143</name>
</gene>
<dbReference type="CDD" id="cd00616">
    <property type="entry name" value="AHBA_syn"/>
    <property type="match status" value="1"/>
</dbReference>
<evidence type="ECO:0000313" key="6">
    <source>
        <dbReference type="Proteomes" id="UP000198711"/>
    </source>
</evidence>
<evidence type="ECO:0000313" key="5">
    <source>
        <dbReference type="EMBL" id="SDW85612.1"/>
    </source>
</evidence>
<dbReference type="GO" id="GO:0030170">
    <property type="term" value="F:pyridoxal phosphate binding"/>
    <property type="evidence" value="ECO:0007669"/>
    <property type="project" value="TreeGrafter"/>
</dbReference>
<dbReference type="InterPro" id="IPR015422">
    <property type="entry name" value="PyrdxlP-dep_Trfase_small"/>
</dbReference>
<dbReference type="EMBL" id="FNNO01000006">
    <property type="protein sequence ID" value="SDW85612.1"/>
    <property type="molecule type" value="Genomic_DNA"/>
</dbReference>
<keyword evidence="6" id="KW-1185">Reference proteome</keyword>
<dbReference type="PIRSF" id="PIRSF000390">
    <property type="entry name" value="PLP_StrS"/>
    <property type="match status" value="1"/>
</dbReference>
<evidence type="ECO:0000256" key="4">
    <source>
        <dbReference type="RuleBase" id="RU004508"/>
    </source>
</evidence>
<dbReference type="InterPro" id="IPR015421">
    <property type="entry name" value="PyrdxlP-dep_Trfase_major"/>
</dbReference>
<dbReference type="Pfam" id="PF01041">
    <property type="entry name" value="DegT_DnrJ_EryC1"/>
    <property type="match status" value="1"/>
</dbReference>
<dbReference type="GO" id="GO:0008483">
    <property type="term" value="F:transaminase activity"/>
    <property type="evidence" value="ECO:0007669"/>
    <property type="project" value="TreeGrafter"/>
</dbReference>
<dbReference type="PANTHER" id="PTHR30244">
    <property type="entry name" value="TRANSAMINASE"/>
    <property type="match status" value="1"/>
</dbReference>
<organism evidence="5 6">
    <name type="scientific">Hydrobacter penzbergensis</name>
    <dbReference type="NCBI Taxonomy" id="1235997"/>
    <lineage>
        <taxon>Bacteria</taxon>
        <taxon>Pseudomonadati</taxon>
        <taxon>Bacteroidota</taxon>
        <taxon>Chitinophagia</taxon>
        <taxon>Chitinophagales</taxon>
        <taxon>Chitinophagaceae</taxon>
        <taxon>Hydrobacter</taxon>
    </lineage>
</organism>
<dbReference type="Proteomes" id="UP000198711">
    <property type="component" value="Unassembled WGS sequence"/>
</dbReference>
<dbReference type="Gene3D" id="3.40.640.10">
    <property type="entry name" value="Type I PLP-dependent aspartate aminotransferase-like (Major domain)"/>
    <property type="match status" value="1"/>
</dbReference>
<dbReference type="Gene3D" id="3.90.1150.10">
    <property type="entry name" value="Aspartate Aminotransferase, domain 1"/>
    <property type="match status" value="1"/>
</dbReference>
<dbReference type="InterPro" id="IPR000653">
    <property type="entry name" value="DegT/StrS_aminotransferase"/>
</dbReference>
<feature type="modified residue" description="N6-(pyridoxal phosphate)lysine" evidence="3">
    <location>
        <position position="182"/>
    </location>
</feature>
<dbReference type="InterPro" id="IPR015424">
    <property type="entry name" value="PyrdxlP-dep_Trfase"/>
</dbReference>
<dbReference type="GO" id="GO:0000271">
    <property type="term" value="P:polysaccharide biosynthetic process"/>
    <property type="evidence" value="ECO:0007669"/>
    <property type="project" value="TreeGrafter"/>
</dbReference>